<keyword evidence="3" id="KW-1185">Reference proteome</keyword>
<reference evidence="2" key="2">
    <citation type="submission" date="2022-06" db="UniProtKB">
        <authorList>
            <consortium name="EnsemblMetazoa"/>
        </authorList>
    </citation>
    <scope>IDENTIFICATION</scope>
</reference>
<dbReference type="EnsemblMetazoa" id="OVOC12034.1">
    <property type="protein sequence ID" value="OVOC12034.1"/>
    <property type="gene ID" value="WBGene00248843"/>
</dbReference>
<evidence type="ECO:0000313" key="3">
    <source>
        <dbReference type="Proteomes" id="UP000024404"/>
    </source>
</evidence>
<feature type="transmembrane region" description="Helical" evidence="1">
    <location>
        <begin position="108"/>
        <end position="126"/>
    </location>
</feature>
<dbReference type="EMBL" id="CMVM020000391">
    <property type="status" value="NOT_ANNOTATED_CDS"/>
    <property type="molecule type" value="Genomic_DNA"/>
</dbReference>
<evidence type="ECO:0000256" key="1">
    <source>
        <dbReference type="SAM" id="Phobius"/>
    </source>
</evidence>
<proteinExistence type="predicted"/>
<organism evidence="2 3">
    <name type="scientific">Onchocerca volvulus</name>
    <dbReference type="NCBI Taxonomy" id="6282"/>
    <lineage>
        <taxon>Eukaryota</taxon>
        <taxon>Metazoa</taxon>
        <taxon>Ecdysozoa</taxon>
        <taxon>Nematoda</taxon>
        <taxon>Chromadorea</taxon>
        <taxon>Rhabditida</taxon>
        <taxon>Spirurina</taxon>
        <taxon>Spiruromorpha</taxon>
        <taxon>Filarioidea</taxon>
        <taxon>Onchocercidae</taxon>
        <taxon>Onchocerca</taxon>
    </lineage>
</organism>
<protein>
    <submittedName>
        <fullName evidence="2">Uncharacterized protein</fullName>
    </submittedName>
</protein>
<reference evidence="3" key="1">
    <citation type="submission" date="2013-10" db="EMBL/GenBank/DDBJ databases">
        <title>Genome sequencing of Onchocerca volvulus.</title>
        <authorList>
            <person name="Cotton J."/>
            <person name="Tsai J."/>
            <person name="Stanley E."/>
            <person name="Tracey A."/>
            <person name="Holroyd N."/>
            <person name="Lustigman S."/>
            <person name="Berriman M."/>
        </authorList>
    </citation>
    <scope>NUCLEOTIDE SEQUENCE</scope>
</reference>
<sequence length="198" mass="22944">MTGTFYHDDSNYFNDTDSSDDPICSGQGLYCQVKYRIMLFCIFRYFFGGSSVILMAFEFGNFIPYDLTHIALFIALFIVALMGSIKISKYKSLGENFIEVSKLQQKRLYSFILYTYSIEVITLPMFDKFSSFGHPNINSVYTCVEIICMFTGYKGNLAANKFMVVLDEVNYFFRRDLKDICELLVTFANAHKQHPNER</sequence>
<accession>A0A8R1TM03</accession>
<feature type="transmembrane region" description="Helical" evidence="1">
    <location>
        <begin position="69"/>
        <end position="87"/>
    </location>
</feature>
<keyword evidence="1" id="KW-1133">Transmembrane helix</keyword>
<dbReference type="Proteomes" id="UP000024404">
    <property type="component" value="Unassembled WGS sequence"/>
</dbReference>
<name>A0A8R1TM03_ONCVO</name>
<keyword evidence="1" id="KW-0472">Membrane</keyword>
<keyword evidence="1" id="KW-0812">Transmembrane</keyword>
<evidence type="ECO:0000313" key="2">
    <source>
        <dbReference type="EnsemblMetazoa" id="OVOC12034.1"/>
    </source>
</evidence>
<feature type="transmembrane region" description="Helical" evidence="1">
    <location>
        <begin position="37"/>
        <end position="57"/>
    </location>
</feature>
<dbReference type="AlphaFoldDB" id="A0A8R1TM03"/>